<dbReference type="AlphaFoldDB" id="A0A9N7ZEM0"/>
<reference evidence="2" key="1">
    <citation type="submission" date="2020-03" db="EMBL/GenBank/DDBJ databases">
        <authorList>
            <person name="Weist P."/>
        </authorList>
    </citation>
    <scope>NUCLEOTIDE SEQUENCE</scope>
</reference>
<dbReference type="EMBL" id="CADEAL010004476">
    <property type="protein sequence ID" value="CAB1460397.1"/>
    <property type="molecule type" value="Genomic_DNA"/>
</dbReference>
<gene>
    <name evidence="2" type="ORF">PLEPLA_LOCUS48248</name>
</gene>
<accession>A0A9N7ZEM0</accession>
<evidence type="ECO:0000313" key="2">
    <source>
        <dbReference type="EMBL" id="CAB1460397.1"/>
    </source>
</evidence>
<proteinExistence type="predicted"/>
<keyword evidence="3" id="KW-1185">Reference proteome</keyword>
<organism evidence="2 3">
    <name type="scientific">Pleuronectes platessa</name>
    <name type="common">European plaice</name>
    <dbReference type="NCBI Taxonomy" id="8262"/>
    <lineage>
        <taxon>Eukaryota</taxon>
        <taxon>Metazoa</taxon>
        <taxon>Chordata</taxon>
        <taxon>Craniata</taxon>
        <taxon>Vertebrata</taxon>
        <taxon>Euteleostomi</taxon>
        <taxon>Actinopterygii</taxon>
        <taxon>Neopterygii</taxon>
        <taxon>Teleostei</taxon>
        <taxon>Neoteleostei</taxon>
        <taxon>Acanthomorphata</taxon>
        <taxon>Carangaria</taxon>
        <taxon>Pleuronectiformes</taxon>
        <taxon>Pleuronectoidei</taxon>
        <taxon>Pleuronectidae</taxon>
        <taxon>Pleuronectes</taxon>
    </lineage>
</organism>
<name>A0A9N7ZEM0_PLEPL</name>
<sequence>MVHLRDSQSSSLVSNAWGRRASGRPPTPSYTRGTKRRWFYKLTMSSGADLSDQLFRTVTDTPSGRQELVQLPGEHRGVRAPAESQESPTTFNALAPPHSAPHEAEMLETSLRTLTPHTGRAASARRTPTDGNRHEE</sequence>
<feature type="region of interest" description="Disordered" evidence="1">
    <location>
        <begin position="73"/>
        <end position="136"/>
    </location>
</feature>
<feature type="region of interest" description="Disordered" evidence="1">
    <location>
        <begin position="1"/>
        <end position="34"/>
    </location>
</feature>
<protein>
    <submittedName>
        <fullName evidence="2">Uncharacterized protein</fullName>
    </submittedName>
</protein>
<dbReference type="Proteomes" id="UP001153269">
    <property type="component" value="Unassembled WGS sequence"/>
</dbReference>
<comment type="caution">
    <text evidence="2">The sequence shown here is derived from an EMBL/GenBank/DDBJ whole genome shotgun (WGS) entry which is preliminary data.</text>
</comment>
<feature type="compositionally biased region" description="Basic and acidic residues" evidence="1">
    <location>
        <begin position="127"/>
        <end position="136"/>
    </location>
</feature>
<evidence type="ECO:0000256" key="1">
    <source>
        <dbReference type="SAM" id="MobiDB-lite"/>
    </source>
</evidence>
<evidence type="ECO:0000313" key="3">
    <source>
        <dbReference type="Proteomes" id="UP001153269"/>
    </source>
</evidence>